<dbReference type="SMART" id="SM00448">
    <property type="entry name" value="REC"/>
    <property type="match status" value="1"/>
</dbReference>
<proteinExistence type="predicted"/>
<dbReference type="SUPFAM" id="SSF52172">
    <property type="entry name" value="CheY-like"/>
    <property type="match status" value="1"/>
</dbReference>
<feature type="domain" description="Response regulatory" evidence="8">
    <location>
        <begin position="2"/>
        <end position="115"/>
    </location>
</feature>
<dbReference type="Pfam" id="PF00072">
    <property type="entry name" value="Response_reg"/>
    <property type="match status" value="1"/>
</dbReference>
<keyword evidence="3" id="KW-0805">Transcription regulation</keyword>
<dbReference type="Gene3D" id="1.10.10.10">
    <property type="entry name" value="Winged helix-like DNA-binding domain superfamily/Winged helix DNA-binding domain"/>
    <property type="match status" value="1"/>
</dbReference>
<name>A0ABW1UME2_9LACO</name>
<dbReference type="InterPro" id="IPR039420">
    <property type="entry name" value="WalR-like"/>
</dbReference>
<reference evidence="11" key="1">
    <citation type="journal article" date="2019" name="Int. J. Syst. Evol. Microbiol.">
        <title>The Global Catalogue of Microorganisms (GCM) 10K type strain sequencing project: providing services to taxonomists for standard genome sequencing and annotation.</title>
        <authorList>
            <consortium name="The Broad Institute Genomics Platform"/>
            <consortium name="The Broad Institute Genome Sequencing Center for Infectious Disease"/>
            <person name="Wu L."/>
            <person name="Ma J."/>
        </authorList>
    </citation>
    <scope>NUCLEOTIDE SEQUENCE [LARGE SCALE GENOMIC DNA]</scope>
    <source>
        <strain evidence="11">CCM 8897</strain>
    </source>
</reference>
<organism evidence="10 11">
    <name type="scientific">Lapidilactobacillus achengensis</name>
    <dbReference type="NCBI Taxonomy" id="2486000"/>
    <lineage>
        <taxon>Bacteria</taxon>
        <taxon>Bacillati</taxon>
        <taxon>Bacillota</taxon>
        <taxon>Bacilli</taxon>
        <taxon>Lactobacillales</taxon>
        <taxon>Lactobacillaceae</taxon>
        <taxon>Lapidilactobacillus</taxon>
    </lineage>
</organism>
<evidence type="ECO:0000313" key="10">
    <source>
        <dbReference type="EMBL" id="MFC6315125.1"/>
    </source>
</evidence>
<gene>
    <name evidence="10" type="ORF">ACFQHW_06005</name>
</gene>
<evidence type="ECO:0000256" key="5">
    <source>
        <dbReference type="ARBA" id="ARBA00023163"/>
    </source>
</evidence>
<dbReference type="CDD" id="cd00383">
    <property type="entry name" value="trans_reg_C"/>
    <property type="match status" value="1"/>
</dbReference>
<dbReference type="EMBL" id="JBHSSM010000015">
    <property type="protein sequence ID" value="MFC6315125.1"/>
    <property type="molecule type" value="Genomic_DNA"/>
</dbReference>
<keyword evidence="2" id="KW-0902">Two-component regulatory system</keyword>
<evidence type="ECO:0000259" key="8">
    <source>
        <dbReference type="PROSITE" id="PS50110"/>
    </source>
</evidence>
<evidence type="ECO:0000256" key="7">
    <source>
        <dbReference type="PROSITE-ProRule" id="PRU01091"/>
    </source>
</evidence>
<keyword evidence="1 6" id="KW-0597">Phosphoprotein</keyword>
<keyword evidence="4 7" id="KW-0238">DNA-binding</keyword>
<feature type="modified residue" description="4-aspartylphosphate" evidence="6">
    <location>
        <position position="51"/>
    </location>
</feature>
<accession>A0ABW1UME2</accession>
<dbReference type="SMART" id="SM00862">
    <property type="entry name" value="Trans_reg_C"/>
    <property type="match status" value="1"/>
</dbReference>
<sequence>MTLLLVEDNPNIALGLTYSFRQKGYDLQTCTTLAAARAFLTQTRPRLLILDVALPDGDGFTFYQEEVAGTQLPTIFLTARDDEDDVVHGLDLGAADYMTKPFSTKELLARVAKYLRPENRQIEVGALVFDQSKLTVTVAGQLVSLTSLELKILILLLENLNQVVRRTTIIDKVWEWTGNDISDNAVTVYLKRIREKVGVDLIKTVKGQGYRIDRAPQGDRP</sequence>
<evidence type="ECO:0000256" key="4">
    <source>
        <dbReference type="ARBA" id="ARBA00023125"/>
    </source>
</evidence>
<dbReference type="Gene3D" id="3.40.50.2300">
    <property type="match status" value="1"/>
</dbReference>
<dbReference type="Gene3D" id="6.10.250.690">
    <property type="match status" value="1"/>
</dbReference>
<evidence type="ECO:0000259" key="9">
    <source>
        <dbReference type="PROSITE" id="PS51755"/>
    </source>
</evidence>
<feature type="DNA-binding region" description="OmpR/PhoB-type" evidence="7">
    <location>
        <begin position="119"/>
        <end position="214"/>
    </location>
</feature>
<keyword evidence="11" id="KW-1185">Reference proteome</keyword>
<dbReference type="PROSITE" id="PS51755">
    <property type="entry name" value="OMPR_PHOB"/>
    <property type="match status" value="1"/>
</dbReference>
<dbReference type="Pfam" id="PF00486">
    <property type="entry name" value="Trans_reg_C"/>
    <property type="match status" value="1"/>
</dbReference>
<evidence type="ECO:0000313" key="11">
    <source>
        <dbReference type="Proteomes" id="UP001596310"/>
    </source>
</evidence>
<dbReference type="PANTHER" id="PTHR48111:SF1">
    <property type="entry name" value="TWO-COMPONENT RESPONSE REGULATOR ORR33"/>
    <property type="match status" value="1"/>
</dbReference>
<dbReference type="InterPro" id="IPR001789">
    <property type="entry name" value="Sig_transdc_resp-reg_receiver"/>
</dbReference>
<evidence type="ECO:0000256" key="3">
    <source>
        <dbReference type="ARBA" id="ARBA00023015"/>
    </source>
</evidence>
<comment type="caution">
    <text evidence="10">The sequence shown here is derived from an EMBL/GenBank/DDBJ whole genome shotgun (WGS) entry which is preliminary data.</text>
</comment>
<dbReference type="Proteomes" id="UP001596310">
    <property type="component" value="Unassembled WGS sequence"/>
</dbReference>
<evidence type="ECO:0000256" key="2">
    <source>
        <dbReference type="ARBA" id="ARBA00023012"/>
    </source>
</evidence>
<dbReference type="PROSITE" id="PS50110">
    <property type="entry name" value="RESPONSE_REGULATORY"/>
    <property type="match status" value="1"/>
</dbReference>
<protein>
    <submittedName>
        <fullName evidence="10">Response regulator transcription factor</fullName>
    </submittedName>
</protein>
<dbReference type="PANTHER" id="PTHR48111">
    <property type="entry name" value="REGULATOR OF RPOS"/>
    <property type="match status" value="1"/>
</dbReference>
<dbReference type="RefSeq" id="WP_125596242.1">
    <property type="nucleotide sequence ID" value="NZ_JBHSSM010000015.1"/>
</dbReference>
<dbReference type="InterPro" id="IPR001867">
    <property type="entry name" value="OmpR/PhoB-type_DNA-bd"/>
</dbReference>
<evidence type="ECO:0000256" key="1">
    <source>
        <dbReference type="ARBA" id="ARBA00022553"/>
    </source>
</evidence>
<keyword evidence="5" id="KW-0804">Transcription</keyword>
<feature type="domain" description="OmpR/PhoB-type" evidence="9">
    <location>
        <begin position="119"/>
        <end position="214"/>
    </location>
</feature>
<dbReference type="InterPro" id="IPR011006">
    <property type="entry name" value="CheY-like_superfamily"/>
</dbReference>
<dbReference type="InterPro" id="IPR036388">
    <property type="entry name" value="WH-like_DNA-bd_sf"/>
</dbReference>
<evidence type="ECO:0000256" key="6">
    <source>
        <dbReference type="PROSITE-ProRule" id="PRU00169"/>
    </source>
</evidence>